<name>A0A401G8N0_9APHY</name>
<accession>A0A401G8N0</accession>
<organism evidence="2 3">
    <name type="scientific">Sparassis crispa</name>
    <dbReference type="NCBI Taxonomy" id="139825"/>
    <lineage>
        <taxon>Eukaryota</taxon>
        <taxon>Fungi</taxon>
        <taxon>Dikarya</taxon>
        <taxon>Basidiomycota</taxon>
        <taxon>Agaricomycotina</taxon>
        <taxon>Agaricomycetes</taxon>
        <taxon>Polyporales</taxon>
        <taxon>Sparassidaceae</taxon>
        <taxon>Sparassis</taxon>
    </lineage>
</organism>
<sequence length="109" mass="11357">MFAFALLSLPIALALAQSASSQCVAPRPLSLCCQELEPFSDDAYVWNDCGVYVSDESILVGTLCEAGVSCAAPTYEGFYNICCSGYMNCGSGTDGPIGLNCTGTEVTSE</sequence>
<dbReference type="EMBL" id="BFAD01000001">
    <property type="protein sequence ID" value="GBE78524.1"/>
    <property type="molecule type" value="Genomic_DNA"/>
</dbReference>
<dbReference type="InParanoid" id="A0A401G8N0"/>
<gene>
    <name evidence="2" type="ORF">SCP_0114130</name>
</gene>
<proteinExistence type="predicted"/>
<evidence type="ECO:0000313" key="3">
    <source>
        <dbReference type="Proteomes" id="UP000287166"/>
    </source>
</evidence>
<feature type="chain" id="PRO_5019523961" description="Hydrophobin" evidence="1">
    <location>
        <begin position="17"/>
        <end position="109"/>
    </location>
</feature>
<reference evidence="2 3" key="1">
    <citation type="journal article" date="2018" name="Sci. Rep.">
        <title>Genome sequence of the cauliflower mushroom Sparassis crispa (Hanabiratake) and its association with beneficial usage.</title>
        <authorList>
            <person name="Kiyama R."/>
            <person name="Furutani Y."/>
            <person name="Kawaguchi K."/>
            <person name="Nakanishi T."/>
        </authorList>
    </citation>
    <scope>NUCLEOTIDE SEQUENCE [LARGE SCALE GENOMIC DNA]</scope>
</reference>
<keyword evidence="3" id="KW-1185">Reference proteome</keyword>
<evidence type="ECO:0000313" key="2">
    <source>
        <dbReference type="EMBL" id="GBE78524.1"/>
    </source>
</evidence>
<evidence type="ECO:0000256" key="1">
    <source>
        <dbReference type="SAM" id="SignalP"/>
    </source>
</evidence>
<dbReference type="Proteomes" id="UP000287166">
    <property type="component" value="Unassembled WGS sequence"/>
</dbReference>
<comment type="caution">
    <text evidence="2">The sequence shown here is derived from an EMBL/GenBank/DDBJ whole genome shotgun (WGS) entry which is preliminary data.</text>
</comment>
<keyword evidence="1" id="KW-0732">Signal</keyword>
<evidence type="ECO:0008006" key="4">
    <source>
        <dbReference type="Google" id="ProtNLM"/>
    </source>
</evidence>
<dbReference type="OrthoDB" id="2783307at2759"/>
<dbReference type="AlphaFoldDB" id="A0A401G8N0"/>
<dbReference type="GeneID" id="38775441"/>
<protein>
    <recommendedName>
        <fullName evidence="4">Hydrophobin</fullName>
    </recommendedName>
</protein>
<dbReference type="RefSeq" id="XP_027609437.1">
    <property type="nucleotide sequence ID" value="XM_027753636.1"/>
</dbReference>
<feature type="signal peptide" evidence="1">
    <location>
        <begin position="1"/>
        <end position="16"/>
    </location>
</feature>